<evidence type="ECO:0000259" key="7">
    <source>
        <dbReference type="Pfam" id="PF01490"/>
    </source>
</evidence>
<name>A0ABC8T0E9_9AQUA</name>
<feature type="domain" description="Amino acid transporter transmembrane" evidence="7">
    <location>
        <begin position="58"/>
        <end position="171"/>
    </location>
</feature>
<evidence type="ECO:0000256" key="2">
    <source>
        <dbReference type="ARBA" id="ARBA00022692"/>
    </source>
</evidence>
<keyword evidence="3" id="KW-0029">Amino-acid transport</keyword>
<gene>
    <name evidence="8" type="ORF">ILEXP_LOCUS31879</name>
</gene>
<evidence type="ECO:0000256" key="1">
    <source>
        <dbReference type="ARBA" id="ARBA00004141"/>
    </source>
</evidence>
<dbReference type="AlphaFoldDB" id="A0ABC8T0E9"/>
<dbReference type="GO" id="GO:0031090">
    <property type="term" value="C:organelle membrane"/>
    <property type="evidence" value="ECO:0007669"/>
    <property type="project" value="UniProtKB-ARBA"/>
</dbReference>
<keyword evidence="3" id="KW-0813">Transport</keyword>
<dbReference type="Proteomes" id="UP001642360">
    <property type="component" value="Unassembled WGS sequence"/>
</dbReference>
<evidence type="ECO:0000256" key="5">
    <source>
        <dbReference type="ARBA" id="ARBA00023136"/>
    </source>
</evidence>
<feature type="transmembrane region" description="Helical" evidence="6">
    <location>
        <begin position="102"/>
        <end position="125"/>
    </location>
</feature>
<evidence type="ECO:0000313" key="9">
    <source>
        <dbReference type="Proteomes" id="UP001642360"/>
    </source>
</evidence>
<comment type="subcellular location">
    <subcellularLocation>
        <location evidence="1">Membrane</location>
        <topology evidence="1">Multi-pass membrane protein</topology>
    </subcellularLocation>
</comment>
<comment type="caution">
    <text evidence="8">The sequence shown here is derived from an EMBL/GenBank/DDBJ whole genome shotgun (WGS) entry which is preliminary data.</text>
</comment>
<keyword evidence="2 6" id="KW-0812">Transmembrane</keyword>
<proteinExistence type="predicted"/>
<evidence type="ECO:0000256" key="6">
    <source>
        <dbReference type="SAM" id="Phobius"/>
    </source>
</evidence>
<keyword evidence="5 6" id="KW-0472">Membrane</keyword>
<organism evidence="8 9">
    <name type="scientific">Ilex paraguariensis</name>
    <name type="common">yerba mate</name>
    <dbReference type="NCBI Taxonomy" id="185542"/>
    <lineage>
        <taxon>Eukaryota</taxon>
        <taxon>Viridiplantae</taxon>
        <taxon>Streptophyta</taxon>
        <taxon>Embryophyta</taxon>
        <taxon>Tracheophyta</taxon>
        <taxon>Spermatophyta</taxon>
        <taxon>Magnoliopsida</taxon>
        <taxon>eudicotyledons</taxon>
        <taxon>Gunneridae</taxon>
        <taxon>Pentapetalae</taxon>
        <taxon>asterids</taxon>
        <taxon>campanulids</taxon>
        <taxon>Aquifoliales</taxon>
        <taxon>Aquifoliaceae</taxon>
        <taxon>Ilex</taxon>
    </lineage>
</organism>
<keyword evidence="4 6" id="KW-1133">Transmembrane helix</keyword>
<feature type="transmembrane region" description="Helical" evidence="6">
    <location>
        <begin position="77"/>
        <end position="96"/>
    </location>
</feature>
<evidence type="ECO:0000313" key="8">
    <source>
        <dbReference type="EMBL" id="CAK9162918.1"/>
    </source>
</evidence>
<keyword evidence="9" id="KW-1185">Reference proteome</keyword>
<evidence type="ECO:0000256" key="4">
    <source>
        <dbReference type="ARBA" id="ARBA00022989"/>
    </source>
</evidence>
<sequence length="181" mass="19925">MVANKYAEAGKWDKAAHVRISINNRGLKKMAGESLIEERGSIHRFFSGEDDQVDCEEGDNLVKIFPDMGIEIGGLRIGGRVCFVIIVGLIILPTVWLRNMSILSYISATGVLASVILLGSILWAGKFDGIGFQERGTLLNWKGLPTAVSLYRFCYGAHAVFPTLYTSMKNQRLSSKVKEGL</sequence>
<reference evidence="8 9" key="1">
    <citation type="submission" date="2024-02" db="EMBL/GenBank/DDBJ databases">
        <authorList>
            <person name="Vignale AGUSTIN F."/>
            <person name="Sosa J E."/>
            <person name="Modenutti C."/>
        </authorList>
    </citation>
    <scope>NUCLEOTIDE SEQUENCE [LARGE SCALE GENOMIC DNA]</scope>
</reference>
<dbReference type="PANTHER" id="PTHR22950:SF698">
    <property type="entry name" value="AMINO ACID TRANSPORTER TRANSMEMBRANE DOMAIN-CONTAINING PROTEIN"/>
    <property type="match status" value="1"/>
</dbReference>
<dbReference type="GO" id="GO:0006865">
    <property type="term" value="P:amino acid transport"/>
    <property type="evidence" value="ECO:0007669"/>
    <property type="project" value="UniProtKB-KW"/>
</dbReference>
<dbReference type="PANTHER" id="PTHR22950">
    <property type="entry name" value="AMINO ACID TRANSPORTER"/>
    <property type="match status" value="1"/>
</dbReference>
<accession>A0ABC8T0E9</accession>
<dbReference type="InterPro" id="IPR013057">
    <property type="entry name" value="AA_transpt_TM"/>
</dbReference>
<evidence type="ECO:0000256" key="3">
    <source>
        <dbReference type="ARBA" id="ARBA00022970"/>
    </source>
</evidence>
<dbReference type="EMBL" id="CAUOFW020003947">
    <property type="protein sequence ID" value="CAK9162918.1"/>
    <property type="molecule type" value="Genomic_DNA"/>
</dbReference>
<dbReference type="Pfam" id="PF01490">
    <property type="entry name" value="Aa_trans"/>
    <property type="match status" value="1"/>
</dbReference>
<protein>
    <recommendedName>
        <fullName evidence="7">Amino acid transporter transmembrane domain-containing protein</fullName>
    </recommendedName>
</protein>